<dbReference type="RefSeq" id="WP_111567283.1">
    <property type="nucleotide sequence ID" value="NZ_QLMI01000005.1"/>
</dbReference>
<evidence type="ECO:0000313" key="12">
    <source>
        <dbReference type="EMBL" id="RAK21724.1"/>
    </source>
</evidence>
<evidence type="ECO:0000256" key="9">
    <source>
        <dbReference type="ARBA" id="ARBA00035120"/>
    </source>
</evidence>
<keyword evidence="2 11" id="KW-1003">Cell membrane</keyword>
<evidence type="ECO:0000256" key="2">
    <source>
        <dbReference type="ARBA" id="ARBA00022475"/>
    </source>
</evidence>
<comment type="similarity">
    <text evidence="9 11">Belongs to the fluoride channel Fluc/FEX (TC 1.A.43) family.</text>
</comment>
<evidence type="ECO:0000256" key="7">
    <source>
        <dbReference type="ARBA" id="ARBA00023136"/>
    </source>
</evidence>
<evidence type="ECO:0000256" key="8">
    <source>
        <dbReference type="ARBA" id="ARBA00023303"/>
    </source>
</evidence>
<evidence type="ECO:0000256" key="11">
    <source>
        <dbReference type="HAMAP-Rule" id="MF_00454"/>
    </source>
</evidence>
<keyword evidence="13" id="KW-1185">Reference proteome</keyword>
<keyword evidence="3" id="KW-0997">Cell inner membrane</keyword>
<gene>
    <name evidence="11" type="primary">fluC</name>
    <name evidence="11" type="synonym">crcB</name>
    <name evidence="12" type="ORF">B0I03_105157</name>
</gene>
<dbReference type="GO" id="GO:0140114">
    <property type="term" value="P:cellular detoxification of fluoride"/>
    <property type="evidence" value="ECO:0007669"/>
    <property type="project" value="UniProtKB-UniRule"/>
</dbReference>
<organism evidence="12 13">
    <name type="scientific">Flavobacterium aquaticum</name>
    <dbReference type="NCBI Taxonomy" id="1236486"/>
    <lineage>
        <taxon>Bacteria</taxon>
        <taxon>Pseudomonadati</taxon>
        <taxon>Bacteroidota</taxon>
        <taxon>Flavobacteriia</taxon>
        <taxon>Flavobacteriales</taxon>
        <taxon>Flavobacteriaceae</taxon>
        <taxon>Flavobacterium</taxon>
    </lineage>
</organism>
<dbReference type="NCBIfam" id="TIGR00494">
    <property type="entry name" value="crcB"/>
    <property type="match status" value="1"/>
</dbReference>
<evidence type="ECO:0000256" key="1">
    <source>
        <dbReference type="ARBA" id="ARBA00004651"/>
    </source>
</evidence>
<dbReference type="Proteomes" id="UP000249620">
    <property type="component" value="Unassembled WGS sequence"/>
</dbReference>
<dbReference type="Pfam" id="PF02537">
    <property type="entry name" value="CRCB"/>
    <property type="match status" value="1"/>
</dbReference>
<keyword evidence="11" id="KW-0915">Sodium</keyword>
<comment type="activity regulation">
    <text evidence="11">Na(+) is not transported, but it plays an essential structural role and its presence is essential for fluoride channel function.</text>
</comment>
<evidence type="ECO:0000256" key="5">
    <source>
        <dbReference type="ARBA" id="ARBA00022989"/>
    </source>
</evidence>
<comment type="caution">
    <text evidence="12">The sequence shown here is derived from an EMBL/GenBank/DDBJ whole genome shotgun (WGS) entry which is preliminary data.</text>
</comment>
<dbReference type="InterPro" id="IPR003691">
    <property type="entry name" value="FluC"/>
</dbReference>
<feature type="binding site" evidence="11">
    <location>
        <position position="76"/>
    </location>
    <ligand>
        <name>Na(+)</name>
        <dbReference type="ChEBI" id="CHEBI:29101"/>
        <note>structural</note>
    </ligand>
</feature>
<dbReference type="HAMAP" id="MF_00454">
    <property type="entry name" value="FluC"/>
    <property type="match status" value="1"/>
</dbReference>
<sequence length="125" mass="13888">MIKTLLLVGFGGAIGSIFRYLTHWLTTKYFQGSFPLSTFLVNILGSLLIGLFIGYLGKYFPENHPLKFLLIVGFCGGFTTFSSFALENYNLLQNNNQITAYIYMATSIILTISAVGLGSYLSKYI</sequence>
<dbReference type="AlphaFoldDB" id="A0A327YL09"/>
<keyword evidence="7 11" id="KW-0472">Membrane</keyword>
<keyword evidence="6 11" id="KW-0406">Ion transport</keyword>
<keyword evidence="8 11" id="KW-0407">Ion channel</keyword>
<comment type="function">
    <text evidence="11">Fluoride-specific ion channel. Important for reducing fluoride concentration in the cell, thus reducing its toxicity.</text>
</comment>
<evidence type="ECO:0000256" key="4">
    <source>
        <dbReference type="ARBA" id="ARBA00022692"/>
    </source>
</evidence>
<name>A0A327YL09_9FLAO</name>
<accession>A0A327YL09</accession>
<dbReference type="OrthoDB" id="9815830at2"/>
<comment type="catalytic activity">
    <reaction evidence="10">
        <text>fluoride(in) = fluoride(out)</text>
        <dbReference type="Rhea" id="RHEA:76159"/>
        <dbReference type="ChEBI" id="CHEBI:17051"/>
    </reaction>
    <physiologicalReaction direction="left-to-right" evidence="10">
        <dbReference type="Rhea" id="RHEA:76160"/>
    </physiologicalReaction>
</comment>
<dbReference type="GO" id="GO:0062054">
    <property type="term" value="F:fluoride channel activity"/>
    <property type="evidence" value="ECO:0007669"/>
    <property type="project" value="UniProtKB-UniRule"/>
</dbReference>
<feature type="transmembrane region" description="Helical" evidence="11">
    <location>
        <begin position="68"/>
        <end position="86"/>
    </location>
</feature>
<evidence type="ECO:0000256" key="3">
    <source>
        <dbReference type="ARBA" id="ARBA00022519"/>
    </source>
</evidence>
<keyword evidence="11" id="KW-0479">Metal-binding</keyword>
<feature type="transmembrane region" description="Helical" evidence="11">
    <location>
        <begin position="39"/>
        <end position="56"/>
    </location>
</feature>
<feature type="transmembrane region" description="Helical" evidence="11">
    <location>
        <begin position="98"/>
        <end position="121"/>
    </location>
</feature>
<comment type="subcellular location">
    <subcellularLocation>
        <location evidence="1 11">Cell membrane</location>
        <topology evidence="1 11">Multi-pass membrane protein</topology>
    </subcellularLocation>
</comment>
<reference evidence="12 13" key="1">
    <citation type="submission" date="2018-06" db="EMBL/GenBank/DDBJ databases">
        <title>Genomic Encyclopedia of Type Strains, Phase III (KMG-III): the genomes of soil and plant-associated and newly described type strains.</title>
        <authorList>
            <person name="Whitman W."/>
        </authorList>
    </citation>
    <scope>NUCLEOTIDE SEQUENCE [LARGE SCALE GENOMIC DNA]</scope>
    <source>
        <strain evidence="12 13">CGMCC 1.12398</strain>
    </source>
</reference>
<protein>
    <recommendedName>
        <fullName evidence="11">Fluoride-specific ion channel FluC</fullName>
    </recommendedName>
</protein>
<keyword evidence="5 11" id="KW-1133">Transmembrane helix</keyword>
<dbReference type="GO" id="GO:0005886">
    <property type="term" value="C:plasma membrane"/>
    <property type="evidence" value="ECO:0007669"/>
    <property type="project" value="UniProtKB-SubCell"/>
</dbReference>
<dbReference type="PANTHER" id="PTHR28259">
    <property type="entry name" value="FLUORIDE EXPORT PROTEIN 1-RELATED"/>
    <property type="match status" value="1"/>
</dbReference>
<dbReference type="PANTHER" id="PTHR28259:SF1">
    <property type="entry name" value="FLUORIDE EXPORT PROTEIN 1-RELATED"/>
    <property type="match status" value="1"/>
</dbReference>
<evidence type="ECO:0000313" key="13">
    <source>
        <dbReference type="Proteomes" id="UP000249620"/>
    </source>
</evidence>
<dbReference type="EMBL" id="QLMI01000005">
    <property type="protein sequence ID" value="RAK21724.1"/>
    <property type="molecule type" value="Genomic_DNA"/>
</dbReference>
<keyword evidence="4 11" id="KW-0812">Transmembrane</keyword>
<keyword evidence="11" id="KW-0813">Transport</keyword>
<proteinExistence type="inferred from homology"/>
<dbReference type="GO" id="GO:0046872">
    <property type="term" value="F:metal ion binding"/>
    <property type="evidence" value="ECO:0007669"/>
    <property type="project" value="UniProtKB-KW"/>
</dbReference>
<feature type="binding site" evidence="11">
    <location>
        <position position="79"/>
    </location>
    <ligand>
        <name>Na(+)</name>
        <dbReference type="ChEBI" id="CHEBI:29101"/>
        <note>structural</note>
    </ligand>
</feature>
<evidence type="ECO:0000256" key="10">
    <source>
        <dbReference type="ARBA" id="ARBA00035585"/>
    </source>
</evidence>
<evidence type="ECO:0000256" key="6">
    <source>
        <dbReference type="ARBA" id="ARBA00023065"/>
    </source>
</evidence>